<feature type="region of interest" description="Disordered" evidence="3">
    <location>
        <begin position="362"/>
        <end position="450"/>
    </location>
</feature>
<reference evidence="4" key="1">
    <citation type="submission" date="2020-11" db="EMBL/GenBank/DDBJ databases">
        <authorList>
            <person name="Tran Van P."/>
        </authorList>
    </citation>
    <scope>NUCLEOTIDE SEQUENCE</scope>
</reference>
<dbReference type="GO" id="GO:0005085">
    <property type="term" value="F:guanyl-nucleotide exchange factor activity"/>
    <property type="evidence" value="ECO:0007669"/>
    <property type="project" value="UniProtKB-KW"/>
</dbReference>
<dbReference type="SUPFAM" id="SSF103657">
    <property type="entry name" value="BAR/IMD domain-like"/>
    <property type="match status" value="1"/>
</dbReference>
<feature type="non-terminal residue" evidence="4">
    <location>
        <position position="1"/>
    </location>
</feature>
<dbReference type="InterPro" id="IPR036028">
    <property type="entry name" value="SH3-like_dom_sf"/>
</dbReference>
<dbReference type="InterPro" id="IPR051492">
    <property type="entry name" value="Dynamin-Rho_GEF"/>
</dbReference>
<organism evidence="4">
    <name type="scientific">Cyprideis torosa</name>
    <dbReference type="NCBI Taxonomy" id="163714"/>
    <lineage>
        <taxon>Eukaryota</taxon>
        <taxon>Metazoa</taxon>
        <taxon>Ecdysozoa</taxon>
        <taxon>Arthropoda</taxon>
        <taxon>Crustacea</taxon>
        <taxon>Oligostraca</taxon>
        <taxon>Ostracoda</taxon>
        <taxon>Podocopa</taxon>
        <taxon>Podocopida</taxon>
        <taxon>Cytherocopina</taxon>
        <taxon>Cytheroidea</taxon>
        <taxon>Cytherideidae</taxon>
        <taxon>Cyprideis</taxon>
    </lineage>
</organism>
<dbReference type="InterPro" id="IPR001452">
    <property type="entry name" value="SH3_domain"/>
</dbReference>
<dbReference type="Pfam" id="PF03114">
    <property type="entry name" value="BAR"/>
    <property type="match status" value="1"/>
</dbReference>
<accession>A0A7R8WGC1</accession>
<keyword evidence="2" id="KW-0344">Guanine-nucleotide releasing factor</keyword>
<gene>
    <name evidence="4" type="ORF">CTOB1V02_LOCUS8987</name>
</gene>
<dbReference type="PANTHER" id="PTHR22834:SF20">
    <property type="entry name" value="SH3 DOMAIN-CONTAINING PROTEIN"/>
    <property type="match status" value="1"/>
</dbReference>
<dbReference type="InterPro" id="IPR027267">
    <property type="entry name" value="AH/BAR_dom_sf"/>
</dbReference>
<dbReference type="PROSITE" id="PS51021">
    <property type="entry name" value="BAR"/>
    <property type="match status" value="1"/>
</dbReference>
<evidence type="ECO:0000256" key="2">
    <source>
        <dbReference type="ARBA" id="ARBA00022658"/>
    </source>
</evidence>
<dbReference type="InterPro" id="IPR004148">
    <property type="entry name" value="BAR_dom"/>
</dbReference>
<name>A0A7R8WGC1_9CRUS</name>
<dbReference type="Gene3D" id="1.20.1270.60">
    <property type="entry name" value="Arfaptin homology (AH) domain/BAR domain"/>
    <property type="match status" value="1"/>
</dbReference>
<evidence type="ECO:0000256" key="1">
    <source>
        <dbReference type="ARBA" id="ARBA00022443"/>
    </source>
</evidence>
<dbReference type="PANTHER" id="PTHR22834">
    <property type="entry name" value="NUCLEAR FUSION PROTEIN FUS2"/>
    <property type="match status" value="1"/>
</dbReference>
<feature type="compositionally biased region" description="Polar residues" evidence="3">
    <location>
        <begin position="261"/>
        <end position="274"/>
    </location>
</feature>
<feature type="compositionally biased region" description="Low complexity" evidence="3">
    <location>
        <begin position="240"/>
        <end position="250"/>
    </location>
</feature>
<dbReference type="AlphaFoldDB" id="A0A7R8WGC1"/>
<dbReference type="EMBL" id="OB663212">
    <property type="protein sequence ID" value="CAD7231132.1"/>
    <property type="molecule type" value="Genomic_DNA"/>
</dbReference>
<evidence type="ECO:0000256" key="3">
    <source>
        <dbReference type="SAM" id="MobiDB-lite"/>
    </source>
</evidence>
<feature type="compositionally biased region" description="Polar residues" evidence="3">
    <location>
        <begin position="284"/>
        <end position="297"/>
    </location>
</feature>
<dbReference type="Gene3D" id="2.30.30.40">
    <property type="entry name" value="SH3 Domains"/>
    <property type="match status" value="2"/>
</dbReference>
<evidence type="ECO:0000313" key="4">
    <source>
        <dbReference type="EMBL" id="CAD7231132.1"/>
    </source>
</evidence>
<feature type="region of interest" description="Disordered" evidence="3">
    <location>
        <begin position="237"/>
        <end position="301"/>
    </location>
</feature>
<dbReference type="GO" id="GO:0005737">
    <property type="term" value="C:cytoplasm"/>
    <property type="evidence" value="ECO:0007669"/>
    <property type="project" value="InterPro"/>
</dbReference>
<dbReference type="SUPFAM" id="SSF50044">
    <property type="entry name" value="SH3-domain"/>
    <property type="match status" value="2"/>
</dbReference>
<proteinExistence type="predicted"/>
<keyword evidence="1" id="KW-0728">SH3 domain</keyword>
<feature type="region of interest" description="Disordered" evidence="3">
    <location>
        <begin position="633"/>
        <end position="657"/>
    </location>
</feature>
<feature type="compositionally biased region" description="Pro residues" evidence="3">
    <location>
        <begin position="390"/>
        <end position="399"/>
    </location>
</feature>
<feature type="compositionally biased region" description="Low complexity" evidence="3">
    <location>
        <begin position="646"/>
        <end position="657"/>
    </location>
</feature>
<sequence length="657" mass="71804">TTDPLFESAQKNLHSLRDTLLYLIDHLPRSHDQLRHILKAQFAEAEHWIALYAERGRQPEVDRYRTAHHEIILLWEDYDSIFQQRILAPLKMLQSSLEDPLYLVLKRDDKRLDYDHVSKKMNSLRDHSKTRQIAEEYESTKLDFEALNKQLIEDIPKICSVSGKILDQVLGLLVESRKVFYSKILISLLPLADLPLIRSEHDSILTGFTLKHNLATNHLATLAPSLVPPTWRKKRSCSDAAPVAPASPVVNRGLLRRSTRSNRTQPSAGDSSPKVNARRISHPPMSTTTQPRSSSPFPANMGEPYVVIRTVDPPEDKGAMGSLELPVTQGQSVRVIKKEDPCGNPDRWLIHDGVQMGFVSRDILTPAPSPGSGITPTSTVSSSTASTVPPAIPSRPAPQPRLSKQISGGESAPPPSYDEIMGADDAHEATAQTPTDSAGAAGGSEDTSRQTERVHLLALFSYEAKTDHELSLEEGEALRVIRRGDDTGNTEWTMVQREREPRDKGFLSVVEVVSAARGASHQETTVESEKTSAADDNRITAAEAATTKMNGTTSEAAAADPVGSSQSVPYPSLMGLSETGSTTTRNVSFKTTRYIGRSVRLFTQADRLSGYKMEGGQITPENRAVIQAAAVSTPSTDTREFSLGMPSSASSPSSVVA</sequence>
<dbReference type="OrthoDB" id="27823at2759"/>
<protein>
    <submittedName>
        <fullName evidence="4">Uncharacterized protein</fullName>
    </submittedName>
</protein>
<feature type="compositionally biased region" description="Low complexity" evidence="3">
    <location>
        <begin position="370"/>
        <end position="389"/>
    </location>
</feature>
<dbReference type="Pfam" id="PF00018">
    <property type="entry name" value="SH3_1"/>
    <property type="match status" value="1"/>
</dbReference>